<dbReference type="NCBIfam" id="TIGR04474">
    <property type="entry name" value="tcm_partner"/>
    <property type="match status" value="1"/>
</dbReference>
<dbReference type="InterPro" id="IPR031009">
    <property type="entry name" value="Tcm_partner"/>
</dbReference>
<keyword evidence="2" id="KW-1185">Reference proteome</keyword>
<dbReference type="RefSeq" id="WP_131551895.1">
    <property type="nucleotide sequence ID" value="NZ_SJSK01000001.1"/>
</dbReference>
<name>A0A4R0N5Y8_9SPHI</name>
<accession>A0A4R0N5Y8</accession>
<reference evidence="1 2" key="1">
    <citation type="submission" date="2019-02" db="EMBL/GenBank/DDBJ databases">
        <title>Pedobacter sp. RP-1-13 sp. nov., isolated from Arctic soil.</title>
        <authorList>
            <person name="Dahal R.H."/>
        </authorList>
    </citation>
    <scope>NUCLEOTIDE SEQUENCE [LARGE SCALE GENOMIC DNA]</scope>
    <source>
        <strain evidence="1 2">RP-1-13</strain>
    </source>
</reference>
<dbReference type="AlphaFoldDB" id="A0A4R0N5Y8"/>
<protein>
    <submittedName>
        <fullName evidence="1">Three-Cys-motif partner protein TcmP</fullName>
    </submittedName>
</protein>
<sequence>MALSKYAPITEVVDDGLRIPEVGEWGLEKYRLVGHYADLFTSTMKSKWENLVYIDLFSSSGYARIETTGKIVKSSAMIALSLSNPFTKYIFCDENELLINDLEIRVKRDFPNLNTVFVKGNCNTKINEILSHIPQFSKTNRVLSFCFVDPFALEIHFLTLKLLGRLKMDFLILIATGMAAKRNENNYSKPNNKTIENFLQDPDWRNDYKGDIDTADQSFTQFVTGRLKSSFKLLEYNDIEDFHPVRYRLNGKSVLLYHLAFFSKDKQGNKFWNISKSYVNEQTSLF</sequence>
<gene>
    <name evidence="1" type="primary">tcmP</name>
    <name evidence="1" type="ORF">EZ428_04460</name>
</gene>
<evidence type="ECO:0000313" key="1">
    <source>
        <dbReference type="EMBL" id="TCC94032.1"/>
    </source>
</evidence>
<evidence type="ECO:0000313" key="2">
    <source>
        <dbReference type="Proteomes" id="UP000292884"/>
    </source>
</evidence>
<organism evidence="1 2">
    <name type="scientific">Pedobacter frigiditerrae</name>
    <dbReference type="NCBI Taxonomy" id="2530452"/>
    <lineage>
        <taxon>Bacteria</taxon>
        <taxon>Pseudomonadati</taxon>
        <taxon>Bacteroidota</taxon>
        <taxon>Sphingobacteriia</taxon>
        <taxon>Sphingobacteriales</taxon>
        <taxon>Sphingobacteriaceae</taxon>
        <taxon>Pedobacter</taxon>
    </lineage>
</organism>
<comment type="caution">
    <text evidence="1">The sequence shown here is derived from an EMBL/GenBank/DDBJ whole genome shotgun (WGS) entry which is preliminary data.</text>
</comment>
<dbReference type="EMBL" id="SJSK01000001">
    <property type="protein sequence ID" value="TCC94032.1"/>
    <property type="molecule type" value="Genomic_DNA"/>
</dbReference>
<dbReference type="Proteomes" id="UP000292884">
    <property type="component" value="Unassembled WGS sequence"/>
</dbReference>
<dbReference type="OrthoDB" id="790378at2"/>
<proteinExistence type="predicted"/>